<proteinExistence type="predicted"/>
<sequence length="86" mass="10183">MQDHRSQQSLPQTGRSYLASVRHEWEIDFITVLSFELSSRMNVLWIRIPVTLLSPPPCRKTILIQRTSREHSELPRHNNTILYRVT</sequence>
<protein>
    <submittedName>
        <fullName evidence="2">Uncharacterized protein</fullName>
    </submittedName>
</protein>
<dbReference type="Proteomes" id="UP000887581">
    <property type="component" value="Unplaced"/>
</dbReference>
<name>A0A915PLE4_9BILA</name>
<reference evidence="2" key="1">
    <citation type="submission" date="2022-11" db="UniProtKB">
        <authorList>
            <consortium name="WormBaseParasite"/>
        </authorList>
    </citation>
    <scope>IDENTIFICATION</scope>
</reference>
<evidence type="ECO:0000313" key="2">
    <source>
        <dbReference type="WBParaSite" id="sdigi.contig23.g1903.t1"/>
    </source>
</evidence>
<dbReference type="WBParaSite" id="sdigi.contig23.g1903.t1">
    <property type="protein sequence ID" value="sdigi.contig23.g1903.t1"/>
    <property type="gene ID" value="sdigi.contig23.g1903"/>
</dbReference>
<keyword evidence="1" id="KW-1185">Reference proteome</keyword>
<accession>A0A915PLE4</accession>
<organism evidence="1 2">
    <name type="scientific">Setaria digitata</name>
    <dbReference type="NCBI Taxonomy" id="48799"/>
    <lineage>
        <taxon>Eukaryota</taxon>
        <taxon>Metazoa</taxon>
        <taxon>Ecdysozoa</taxon>
        <taxon>Nematoda</taxon>
        <taxon>Chromadorea</taxon>
        <taxon>Rhabditida</taxon>
        <taxon>Spirurina</taxon>
        <taxon>Spiruromorpha</taxon>
        <taxon>Filarioidea</taxon>
        <taxon>Setariidae</taxon>
        <taxon>Setaria</taxon>
    </lineage>
</organism>
<dbReference type="AlphaFoldDB" id="A0A915PLE4"/>
<evidence type="ECO:0000313" key="1">
    <source>
        <dbReference type="Proteomes" id="UP000887581"/>
    </source>
</evidence>